<dbReference type="EMBL" id="JF755418">
    <property type="protein sequence ID" value="AEM05821.1"/>
    <property type="molecule type" value="Genomic_DNA"/>
</dbReference>
<feature type="compositionally biased region" description="Basic residues" evidence="9">
    <location>
        <begin position="487"/>
        <end position="507"/>
    </location>
</feature>
<keyword evidence="7" id="KW-1162">Viral penetration into host cytoplasm</keyword>
<evidence type="ECO:0000256" key="4">
    <source>
        <dbReference type="ARBA" id="ARBA00022844"/>
    </source>
</evidence>
<evidence type="ECO:0000256" key="6">
    <source>
        <dbReference type="ARBA" id="ARBA00023296"/>
    </source>
</evidence>
<evidence type="ECO:0000313" key="11">
    <source>
        <dbReference type="Proteomes" id="UP000150093"/>
    </source>
</evidence>
<proteinExistence type="inferred from homology"/>
<dbReference type="SUPFAM" id="SSF88648">
    <property type="entry name" value="Group I dsDNA viruses"/>
    <property type="match status" value="1"/>
</dbReference>
<dbReference type="InterPro" id="IPR011222">
    <property type="entry name" value="dsDNA_vir_gr_I_capsid"/>
</dbReference>
<name>G1C9I8_9PAPI</name>
<evidence type="ECO:0000256" key="2">
    <source>
        <dbReference type="ARBA" id="ARBA00022581"/>
    </source>
</evidence>
<dbReference type="HAMAP" id="MF_04002">
    <property type="entry name" value="PPV_L1"/>
    <property type="match status" value="1"/>
</dbReference>
<keyword evidence="7" id="KW-1015">Disulfide bond</keyword>
<comment type="subunit">
    <text evidence="7">Self-assembles into homopentamers. The capsid has an icosahedral symmetry and consists of 72 capsomers, with each capsomer being a pentamer of L1. Interacts with the minor capsid protein L2; this interaction is necessary for viral genome encapsidation. Interacts with protein E2; this interaction enhances E2-dependent replication and transcription activation.</text>
</comment>
<comment type="similarity">
    <text evidence="7 8">Belongs to the papillomaviridae L1 protein family.</text>
</comment>
<protein>
    <recommendedName>
        <fullName evidence="7 8">Major capsid protein L1</fullName>
    </recommendedName>
</protein>
<gene>
    <name evidence="7 8" type="primary">L1</name>
</gene>
<evidence type="ECO:0000256" key="1">
    <source>
        <dbReference type="ARBA" id="ARBA00022561"/>
    </source>
</evidence>
<dbReference type="Gene3D" id="2.60.175.20">
    <property type="entry name" value="Major capsid L1 (late) superfamily, Papillomavirus"/>
    <property type="match status" value="2"/>
</dbReference>
<dbReference type="GO" id="GO:0019062">
    <property type="term" value="P:virion attachment to host cell"/>
    <property type="evidence" value="ECO:0007669"/>
    <property type="project" value="UniProtKB-UniRule"/>
</dbReference>
<keyword evidence="5 7" id="KW-0426">Late protein</keyword>
<dbReference type="GO" id="GO:0039620">
    <property type="term" value="C:T=7 icosahedral viral capsid"/>
    <property type="evidence" value="ECO:0007669"/>
    <property type="project" value="UniProtKB-UniRule"/>
</dbReference>
<accession>G1C9I8</accession>
<dbReference type="OrthoDB" id="5037at10239"/>
<keyword evidence="4 7" id="KW-0946">Virion</keyword>
<dbReference type="GO" id="GO:0005198">
    <property type="term" value="F:structural molecule activity"/>
    <property type="evidence" value="ECO:0007669"/>
    <property type="project" value="UniProtKB-UniRule"/>
</dbReference>
<evidence type="ECO:0000256" key="3">
    <source>
        <dbReference type="ARBA" id="ARBA00022804"/>
    </source>
</evidence>
<dbReference type="InterPro" id="IPR002210">
    <property type="entry name" value="Capsid_L1_Papillomavir"/>
</dbReference>
<keyword evidence="6 7" id="KW-1160">Virus entry into host cell</keyword>
<dbReference type="InterPro" id="IPR036973">
    <property type="entry name" value="Capsid_L1_sf_Papillomavir"/>
</dbReference>
<keyword evidence="11" id="KW-1185">Reference proteome</keyword>
<dbReference type="Pfam" id="PF00500">
    <property type="entry name" value="Late_protein_L1"/>
    <property type="match status" value="1"/>
</dbReference>
<sequence length="507" mass="57462">MSAFLFQMAFWLPNNQKLYLPPTPVTRILSTDEFVTRTSIYYHASSDRLLTVGNPYYPVKDGDTVTVPKVSPHQYRVFRVRLPDPNRFAFADTSVYDPDQERLVWGLRGVEISRGQPLGIGVTGHPLFNKYEDVENPNKYSPTPGTDNRQNVGFDPKQSQLFILGCTPALGEHWNKTLPCAGVGVKAGDCPPIERLGTVIEDGDMIDIGYGNLDFRYLQENKSEVPLDIVDSICKYPDYLGMTKDTYGNSCFFYARREQIYSRHFFSRAGVQGEQIPDTLYFKGAAGQGQENTALATYGITPSGSLVSSDAILFNRPYWLERAQGQNNGILWNNQLFVTVVDNTRGTNFTINVQQTKEDTYKAGNFKQYSRHVEEYELEFVFQLCKVRLTTEVLAHLHNMVASVLDNWNLNVGPPTSGSLSDRYRFIESLATKCPDKVVEEKKDPYDGLIFWNVDLSEKLTDDLDQFSLGRKFLYQHALGRAPAAVRSRKRAASPNRRSKTVAKRKR</sequence>
<organism evidence="10 11">
    <name type="scientific">Peromyscus papillomavirus 1</name>
    <dbReference type="NCBI Taxonomy" id="1074206"/>
    <lineage>
        <taxon>Viruses</taxon>
        <taxon>Monodnaviria</taxon>
        <taxon>Shotokuvirae</taxon>
        <taxon>Cossaviricota</taxon>
        <taxon>Papovaviricetes</taxon>
        <taxon>Zurhausenvirales</taxon>
        <taxon>Papillomaviridae</taxon>
        <taxon>Firstpapillomavirinae</taxon>
        <taxon>Iotapapillomavirus</taxon>
        <taxon>Iotapapillomavirus 2</taxon>
    </lineage>
</organism>
<dbReference type="GO" id="GO:0042025">
    <property type="term" value="C:host cell nucleus"/>
    <property type="evidence" value="ECO:0007669"/>
    <property type="project" value="UniProtKB-SubCell"/>
</dbReference>
<keyword evidence="2 7" id="KW-0945">Host-virus interaction</keyword>
<evidence type="ECO:0000256" key="7">
    <source>
        <dbReference type="HAMAP-Rule" id="MF_04002"/>
    </source>
</evidence>
<reference evidence="10 11" key="1">
    <citation type="journal article" date="2011" name="PLoS Pathog.">
        <title>The fecal viral flora of wild rodents.</title>
        <authorList>
            <person name="Phan T.G."/>
            <person name="Kapusinszky B."/>
            <person name="Wang C."/>
            <person name="Rose R.K."/>
            <person name="Lipton H.L."/>
            <person name="Delwart E.L."/>
        </authorList>
    </citation>
    <scope>NUCLEOTIDE SEQUENCE [LARGE SCALE GENOMIC DNA]</scope>
    <source>
        <strain evidence="10">M-14 PmPV1</strain>
    </source>
</reference>
<comment type="subcellular location">
    <subcellularLocation>
        <location evidence="7">Virion</location>
    </subcellularLocation>
    <subcellularLocation>
        <location evidence="7">Host nucleus</location>
    </subcellularLocation>
</comment>
<keyword evidence="7" id="KW-1164">Virus endocytosis by host</keyword>
<dbReference type="Proteomes" id="UP000150093">
    <property type="component" value="Segment"/>
</dbReference>
<evidence type="ECO:0000256" key="9">
    <source>
        <dbReference type="SAM" id="MobiDB-lite"/>
    </source>
</evidence>
<keyword evidence="3 7" id="KW-1161">Viral attachment to host cell</keyword>
<feature type="disulfide bond" description="Interchain (with Cys-180)" evidence="7">
    <location>
        <position position="434"/>
    </location>
</feature>
<evidence type="ECO:0000256" key="8">
    <source>
        <dbReference type="RuleBase" id="RU361248"/>
    </source>
</evidence>
<feature type="region of interest" description="Disordered" evidence="9">
    <location>
        <begin position="485"/>
        <end position="507"/>
    </location>
</feature>
<keyword evidence="7" id="KW-1048">Host nucleus</keyword>
<comment type="function">
    <text evidence="7 8">Forms an icosahedral capsid with a T=7 symmetry and a 50 nm diameter. The capsid is composed of 72 pentamers linked to each other by disulfide bonds and associated with L2 proteins. Binds to heparan sulfate proteoglycans on cell surface of basal layer keratinocytes to provide initial virion attachment. This binding mediates a conformational change in the virus capsid that facilitates efficient infection. The virion enters the host cell via endocytosis. During virus trafficking, L1 protein dissociates from the viral DNA and the genomic DNA is released to the host nucleus. The virion assembly takes place within the cell nucleus. Encapsulates the genomic DNA together with protein L2.</text>
</comment>
<keyword evidence="1 7" id="KW-0167">Capsid protein</keyword>
<evidence type="ECO:0000256" key="5">
    <source>
        <dbReference type="ARBA" id="ARBA00022921"/>
    </source>
</evidence>
<dbReference type="PRINTS" id="PR00865">
    <property type="entry name" value="HPVCAPSIDL1"/>
</dbReference>
<feature type="disulfide bond" description="Interchain (with Cys-434)" evidence="7">
    <location>
        <position position="180"/>
    </location>
</feature>
<evidence type="ECO:0000313" key="10">
    <source>
        <dbReference type="EMBL" id="AEM05821.1"/>
    </source>
</evidence>
<keyword evidence="8" id="KW-1145">T=7 icosahedral capsid protein</keyword>
<dbReference type="GO" id="GO:0075509">
    <property type="term" value="P:endocytosis involved in viral entry into host cell"/>
    <property type="evidence" value="ECO:0007669"/>
    <property type="project" value="UniProtKB-KW"/>
</dbReference>